<feature type="compositionally biased region" description="Basic and acidic residues" evidence="1">
    <location>
        <begin position="1"/>
        <end position="11"/>
    </location>
</feature>
<dbReference type="Proteomes" id="UP001295684">
    <property type="component" value="Unassembled WGS sequence"/>
</dbReference>
<evidence type="ECO:0000256" key="1">
    <source>
        <dbReference type="SAM" id="MobiDB-lite"/>
    </source>
</evidence>
<dbReference type="AlphaFoldDB" id="A0AAD1XM27"/>
<dbReference type="EMBL" id="CAMPGE010016720">
    <property type="protein sequence ID" value="CAI2375256.1"/>
    <property type="molecule type" value="Genomic_DNA"/>
</dbReference>
<accession>A0AAD1XM27</accession>
<sequence length="280" mass="32094">MKDEEVDIERIHKSKVKKNKKRKKSKTKRKNKGKKKGQDMRDDTTGADSMKEIYNPEDDPESIVHYMPQEPVQKDTMDDPDNLKLVLKGRELAILLDGDIRSQPWTLTNNESGVELYSLPQDSKSEFRMKRVFTVDKPISYCAMTIQDFQTKLDVFPKLKEIKVIKDLGNQSQILYQKLRGNFNISQRDMVICNSEIQLTNGSVAIIGYCTKDHGEKFRKPIEASSCSDLVLLQPNLNDQTLITNIQYLDIGGNLSSTEVTNLSKGFHTQYTILKQTLEE</sequence>
<organism evidence="2 3">
    <name type="scientific">Euplotes crassus</name>
    <dbReference type="NCBI Taxonomy" id="5936"/>
    <lineage>
        <taxon>Eukaryota</taxon>
        <taxon>Sar</taxon>
        <taxon>Alveolata</taxon>
        <taxon>Ciliophora</taxon>
        <taxon>Intramacronucleata</taxon>
        <taxon>Spirotrichea</taxon>
        <taxon>Hypotrichia</taxon>
        <taxon>Euplotida</taxon>
        <taxon>Euplotidae</taxon>
        <taxon>Moneuplotes</taxon>
    </lineage>
</organism>
<name>A0AAD1XM27_EUPCR</name>
<evidence type="ECO:0000313" key="2">
    <source>
        <dbReference type="EMBL" id="CAI2375256.1"/>
    </source>
</evidence>
<proteinExistence type="predicted"/>
<keyword evidence="3" id="KW-1185">Reference proteome</keyword>
<dbReference type="SUPFAM" id="SSF55961">
    <property type="entry name" value="Bet v1-like"/>
    <property type="match status" value="1"/>
</dbReference>
<reference evidence="2" key="1">
    <citation type="submission" date="2023-07" db="EMBL/GenBank/DDBJ databases">
        <authorList>
            <consortium name="AG Swart"/>
            <person name="Singh M."/>
            <person name="Singh A."/>
            <person name="Seah K."/>
            <person name="Emmerich C."/>
        </authorList>
    </citation>
    <scope>NUCLEOTIDE SEQUENCE</scope>
    <source>
        <strain evidence="2">DP1</strain>
    </source>
</reference>
<gene>
    <name evidence="2" type="ORF">ECRASSUSDP1_LOCUS16618</name>
</gene>
<dbReference type="Gene3D" id="3.30.530.20">
    <property type="match status" value="1"/>
</dbReference>
<dbReference type="InterPro" id="IPR023393">
    <property type="entry name" value="START-like_dom_sf"/>
</dbReference>
<feature type="region of interest" description="Disordered" evidence="1">
    <location>
        <begin position="1"/>
        <end position="62"/>
    </location>
</feature>
<protein>
    <submittedName>
        <fullName evidence="2">Uncharacterized protein</fullName>
    </submittedName>
</protein>
<feature type="compositionally biased region" description="Basic residues" evidence="1">
    <location>
        <begin position="12"/>
        <end position="35"/>
    </location>
</feature>
<comment type="caution">
    <text evidence="2">The sequence shown here is derived from an EMBL/GenBank/DDBJ whole genome shotgun (WGS) entry which is preliminary data.</text>
</comment>
<evidence type="ECO:0000313" key="3">
    <source>
        <dbReference type="Proteomes" id="UP001295684"/>
    </source>
</evidence>